<keyword evidence="7 12" id="KW-1133">Transmembrane helix</keyword>
<accession>A0A218W4H5</accession>
<keyword evidence="11 12" id="KW-0472">Membrane</keyword>
<evidence type="ECO:0000256" key="6">
    <source>
        <dbReference type="ARBA" id="ARBA00022723"/>
    </source>
</evidence>
<comment type="cofactor">
    <cofactor evidence="1">
        <name>heme</name>
        <dbReference type="ChEBI" id="CHEBI:30413"/>
    </cofactor>
</comment>
<dbReference type="Proteomes" id="UP000515151">
    <property type="component" value="Chromosome 1"/>
</dbReference>
<evidence type="ECO:0000256" key="4">
    <source>
        <dbReference type="ARBA" id="ARBA00022617"/>
    </source>
</evidence>
<keyword evidence="4" id="KW-0349">Heme</keyword>
<evidence type="ECO:0000313" key="17">
    <source>
        <dbReference type="RefSeq" id="XP_031376644.1"/>
    </source>
</evidence>
<gene>
    <name evidence="16 17" type="primary">LOC116192280</name>
    <name evidence="13" type="ORF">CDL15_Pgr017471</name>
</gene>
<evidence type="ECO:0000256" key="1">
    <source>
        <dbReference type="ARBA" id="ARBA00001971"/>
    </source>
</evidence>
<evidence type="ECO:0000256" key="8">
    <source>
        <dbReference type="ARBA" id="ARBA00023002"/>
    </source>
</evidence>
<dbReference type="SUPFAM" id="SSF48264">
    <property type="entry name" value="Cytochrome P450"/>
    <property type="match status" value="1"/>
</dbReference>
<evidence type="ECO:0000256" key="12">
    <source>
        <dbReference type="SAM" id="Phobius"/>
    </source>
</evidence>
<evidence type="ECO:0000256" key="5">
    <source>
        <dbReference type="ARBA" id="ARBA00022692"/>
    </source>
</evidence>
<keyword evidence="8" id="KW-0560">Oxidoreductase</keyword>
<dbReference type="GO" id="GO:0004497">
    <property type="term" value="F:monooxygenase activity"/>
    <property type="evidence" value="ECO:0007669"/>
    <property type="project" value="UniProtKB-KW"/>
</dbReference>
<dbReference type="PANTHER" id="PTHR24282">
    <property type="entry name" value="CYTOCHROME P450 FAMILY MEMBER"/>
    <property type="match status" value="1"/>
</dbReference>
<reference evidence="16 17" key="4">
    <citation type="submission" date="2025-04" db="UniProtKB">
        <authorList>
            <consortium name="RefSeq"/>
        </authorList>
    </citation>
    <scope>IDENTIFICATION</scope>
    <source>
        <tissue evidence="16 17">Leaf</tissue>
    </source>
</reference>
<comment type="similarity">
    <text evidence="3">Belongs to the cytochrome P450 family.</text>
</comment>
<dbReference type="AlphaFoldDB" id="A0A218W4H5"/>
<keyword evidence="6" id="KW-0479">Metal-binding</keyword>
<evidence type="ECO:0000256" key="9">
    <source>
        <dbReference type="ARBA" id="ARBA00023004"/>
    </source>
</evidence>
<feature type="transmembrane region" description="Helical" evidence="12">
    <location>
        <begin position="151"/>
        <end position="169"/>
    </location>
</feature>
<sequence length="197" mass="22668">MLLTRTNRRPKNIASEIKTSLREIILKKVKTMEKGEVGYEELLGLLLESNHREIVESGHEKGMSIDKVISECKLFYLAGQETTAILIVRTLILLSKHYDWQAKAREEILQVFEDKEPNFDGLLRFKTVDRVLRLYLLGTGMYRKTYRAARLGAYYLPLDVIIFMPVLLVHHDQQVRGKDAQVFNPKRFSGVSKASTG</sequence>
<reference evidence="14" key="1">
    <citation type="journal article" date="2017" name="Plant J.">
        <title>The pomegranate (Punica granatum L.) genome and the genomics of punicalagin biosynthesis.</title>
        <authorList>
            <person name="Qin G."/>
            <person name="Xu C."/>
            <person name="Ming R."/>
            <person name="Tang H."/>
            <person name="Guyot R."/>
            <person name="Kramer E.M."/>
            <person name="Hu Y."/>
            <person name="Yi X."/>
            <person name="Qi Y."/>
            <person name="Xu X."/>
            <person name="Gao Z."/>
            <person name="Pan H."/>
            <person name="Jian J."/>
            <person name="Tian Y."/>
            <person name="Yue Z."/>
            <person name="Xu Y."/>
        </authorList>
    </citation>
    <scope>NUCLEOTIDE SEQUENCE [LARGE SCALE GENOMIC DNA]</scope>
    <source>
        <strain evidence="14">cv. Dabenzi</strain>
    </source>
</reference>
<dbReference type="InterPro" id="IPR036396">
    <property type="entry name" value="Cyt_P450_sf"/>
</dbReference>
<keyword evidence="5 12" id="KW-0812">Transmembrane</keyword>
<dbReference type="Pfam" id="PF00067">
    <property type="entry name" value="p450"/>
    <property type="match status" value="1"/>
</dbReference>
<evidence type="ECO:0000256" key="2">
    <source>
        <dbReference type="ARBA" id="ARBA00004167"/>
    </source>
</evidence>
<evidence type="ECO:0000256" key="7">
    <source>
        <dbReference type="ARBA" id="ARBA00022989"/>
    </source>
</evidence>
<keyword evidence="15" id="KW-1185">Reference proteome</keyword>
<dbReference type="RefSeq" id="XP_031376643.1">
    <property type="nucleotide sequence ID" value="XM_031520783.1"/>
</dbReference>
<keyword evidence="10" id="KW-0503">Monooxygenase</keyword>
<evidence type="ECO:0000256" key="11">
    <source>
        <dbReference type="ARBA" id="ARBA00023136"/>
    </source>
</evidence>
<organism evidence="13 14">
    <name type="scientific">Punica granatum</name>
    <name type="common">Pomegranate</name>
    <dbReference type="NCBI Taxonomy" id="22663"/>
    <lineage>
        <taxon>Eukaryota</taxon>
        <taxon>Viridiplantae</taxon>
        <taxon>Streptophyta</taxon>
        <taxon>Embryophyta</taxon>
        <taxon>Tracheophyta</taxon>
        <taxon>Spermatophyta</taxon>
        <taxon>Magnoliopsida</taxon>
        <taxon>eudicotyledons</taxon>
        <taxon>Gunneridae</taxon>
        <taxon>Pentapetalae</taxon>
        <taxon>rosids</taxon>
        <taxon>malvids</taxon>
        <taxon>Myrtales</taxon>
        <taxon>Lythraceae</taxon>
        <taxon>Punica</taxon>
    </lineage>
</organism>
<evidence type="ECO:0000313" key="13">
    <source>
        <dbReference type="EMBL" id="OWM67774.1"/>
    </source>
</evidence>
<dbReference type="GO" id="GO:0016705">
    <property type="term" value="F:oxidoreductase activity, acting on paired donors, with incorporation or reduction of molecular oxygen"/>
    <property type="evidence" value="ECO:0007669"/>
    <property type="project" value="InterPro"/>
</dbReference>
<dbReference type="GO" id="GO:0005506">
    <property type="term" value="F:iron ion binding"/>
    <property type="evidence" value="ECO:0007669"/>
    <property type="project" value="InterPro"/>
</dbReference>
<dbReference type="GO" id="GO:0020037">
    <property type="term" value="F:heme binding"/>
    <property type="evidence" value="ECO:0007669"/>
    <property type="project" value="InterPro"/>
</dbReference>
<name>A0A218W4H5_PUNGR</name>
<dbReference type="GeneID" id="116192280"/>
<evidence type="ECO:0000313" key="14">
    <source>
        <dbReference type="Proteomes" id="UP000197138"/>
    </source>
</evidence>
<protein>
    <submittedName>
        <fullName evidence="16 17">Cytochrome P450 CYP72A219-like isoform X1</fullName>
    </submittedName>
</protein>
<evidence type="ECO:0000256" key="3">
    <source>
        <dbReference type="ARBA" id="ARBA00010617"/>
    </source>
</evidence>
<keyword evidence="9" id="KW-0408">Iron</keyword>
<dbReference type="EMBL" id="MTKT01005375">
    <property type="protein sequence ID" value="OWM67774.1"/>
    <property type="molecule type" value="Genomic_DNA"/>
</dbReference>
<dbReference type="GO" id="GO:0016020">
    <property type="term" value="C:membrane"/>
    <property type="evidence" value="ECO:0007669"/>
    <property type="project" value="UniProtKB-SubCell"/>
</dbReference>
<dbReference type="PANTHER" id="PTHR24282:SF255">
    <property type="entry name" value="CYTOCHROME P450 72A11-RELATED"/>
    <property type="match status" value="1"/>
</dbReference>
<proteinExistence type="inferred from homology"/>
<evidence type="ECO:0000313" key="15">
    <source>
        <dbReference type="Proteomes" id="UP000515151"/>
    </source>
</evidence>
<reference evidence="15" key="3">
    <citation type="journal article" date="2020" name="Plant Biotechnol. J.">
        <title>The pomegranate (Punica granatum L.) draft genome dissects genetic divergence between soft- and hard-seeded cultivars.</title>
        <authorList>
            <person name="Luo X."/>
            <person name="Li H."/>
            <person name="Wu Z."/>
            <person name="Yao W."/>
            <person name="Zhao P."/>
            <person name="Cao D."/>
            <person name="Yu H."/>
            <person name="Li K."/>
            <person name="Poudel K."/>
            <person name="Zhao D."/>
            <person name="Zhang F."/>
            <person name="Xia X."/>
            <person name="Chen L."/>
            <person name="Wang Q."/>
            <person name="Jing D."/>
            <person name="Cao S."/>
        </authorList>
    </citation>
    <scope>NUCLEOTIDE SEQUENCE [LARGE SCALE GENOMIC DNA]</scope>
</reference>
<evidence type="ECO:0000256" key="10">
    <source>
        <dbReference type="ARBA" id="ARBA00023033"/>
    </source>
</evidence>
<reference evidence="13" key="2">
    <citation type="submission" date="2017-06" db="EMBL/GenBank/DDBJ databases">
        <title>The pomegranate genome and the genomics of punicalagin biosynthesis.</title>
        <authorList>
            <person name="Xu C."/>
        </authorList>
    </citation>
    <scope>NUCLEOTIDE SEQUENCE [LARGE SCALE GENOMIC DNA]</scope>
    <source>
        <tissue evidence="13">Fresh leaf</tissue>
    </source>
</reference>
<dbReference type="InterPro" id="IPR050665">
    <property type="entry name" value="Cytochrome_P450_Monooxygen"/>
</dbReference>
<dbReference type="InterPro" id="IPR001128">
    <property type="entry name" value="Cyt_P450"/>
</dbReference>
<dbReference type="Proteomes" id="UP000197138">
    <property type="component" value="Unassembled WGS sequence"/>
</dbReference>
<dbReference type="OrthoDB" id="1470350at2759"/>
<comment type="subcellular location">
    <subcellularLocation>
        <location evidence="2">Membrane</location>
        <topology evidence="2">Single-pass membrane protein</topology>
    </subcellularLocation>
</comment>
<dbReference type="Gene3D" id="1.10.630.10">
    <property type="entry name" value="Cytochrome P450"/>
    <property type="match status" value="1"/>
</dbReference>
<dbReference type="RefSeq" id="XP_031376644.1">
    <property type="nucleotide sequence ID" value="XM_031520784.1"/>
</dbReference>
<evidence type="ECO:0000313" key="16">
    <source>
        <dbReference type="RefSeq" id="XP_031376643.1"/>
    </source>
</evidence>